<dbReference type="RefSeq" id="WP_027271984.1">
    <property type="nucleotide sequence ID" value="NZ_CAAAJE010000028.1"/>
</dbReference>
<dbReference type="Proteomes" id="UP000054621">
    <property type="component" value="Unassembled WGS sequence"/>
</dbReference>
<evidence type="ECO:0000256" key="1">
    <source>
        <dbReference type="SAM" id="MobiDB-lite"/>
    </source>
</evidence>
<sequence>MKDKSEILPSKRSPRRSPPRDRVGEHVDPSISSSNEDSETLTLAIKQTLSARATLYWPSKELRDELALAAKGLMGYLDFLKTQEDGDMLVIGLCARLLGPEGLDPQDFFLEVIENKGVVEDPKKLAKLCLHTLEGHLLGVEDGHKGPELGHSRAVTIALLGDVGAFTTHSAPATGTVRTKEVHTRLKESFSDYALQLEGKSSEYRQLVDQSTKRARKFGGGEIVGPTKSQERRRVEEESLPRTGIHDCGKDVDELLGRFEKEGHLVPTKWSSARLHVKRVETIQEPLAGHMSASPSEILWTWDILAGRGLDCAYTGNPDKETDFFSSARAGGTCAFLIGCGYHSALEVLHGTMLYVGQDLQHVLPEAVEIREKETGFKEPLDAGTLFHSGAATSLVEDLLDDMTSTVGRETKSSIKIVQEETPSIEMVHKEKFKEKSVLKESVEPKVSTKKKPMWQILSDLGFESVAVPIFRVAHQLEELSKKNPKQAIKSGEEYLAHKTHKKNTEYVRKIQSFVDHLKMEQLKQVKNELHKFKEEQNPKHDKDSQFKV</sequence>
<dbReference type="OrthoDB" id="6905661at2"/>
<name>A0A0W0YI50_9GAMM</name>
<protein>
    <submittedName>
        <fullName evidence="2">Coiled-coil protein</fullName>
    </submittedName>
</protein>
<feature type="compositionally biased region" description="Basic and acidic residues" evidence="1">
    <location>
        <begin position="18"/>
        <end position="28"/>
    </location>
</feature>
<proteinExistence type="predicted"/>
<dbReference type="EMBL" id="LNYV01000033">
    <property type="protein sequence ID" value="KTD56230.1"/>
    <property type="molecule type" value="Genomic_DNA"/>
</dbReference>
<organism evidence="2 3">
    <name type="scientific">Legionella sainthelensi</name>
    <dbReference type="NCBI Taxonomy" id="28087"/>
    <lineage>
        <taxon>Bacteria</taxon>
        <taxon>Pseudomonadati</taxon>
        <taxon>Pseudomonadota</taxon>
        <taxon>Gammaproteobacteria</taxon>
        <taxon>Legionellales</taxon>
        <taxon>Legionellaceae</taxon>
        <taxon>Legionella</taxon>
    </lineage>
</organism>
<evidence type="ECO:0000313" key="2">
    <source>
        <dbReference type="EMBL" id="KTD56230.1"/>
    </source>
</evidence>
<reference evidence="2 3" key="1">
    <citation type="submission" date="2015-11" db="EMBL/GenBank/DDBJ databases">
        <title>Genomic analysis of 38 Legionella species identifies large and diverse effector repertoires.</title>
        <authorList>
            <person name="Burstein D."/>
            <person name="Amaro F."/>
            <person name="Zusman T."/>
            <person name="Lifshitz Z."/>
            <person name="Cohen O."/>
            <person name="Gilbert J.A."/>
            <person name="Pupko T."/>
            <person name="Shuman H.A."/>
            <person name="Segal G."/>
        </authorList>
    </citation>
    <scope>NUCLEOTIDE SEQUENCE [LARGE SCALE GENOMIC DNA]</scope>
    <source>
        <strain evidence="2 3">Mt.St.Helens-4</strain>
    </source>
</reference>
<comment type="caution">
    <text evidence="2">The sequence shown here is derived from an EMBL/GenBank/DDBJ whole genome shotgun (WGS) entry which is preliminary data.</text>
</comment>
<feature type="compositionally biased region" description="Basic and acidic residues" evidence="1">
    <location>
        <begin position="229"/>
        <end position="241"/>
    </location>
</feature>
<evidence type="ECO:0000313" key="3">
    <source>
        <dbReference type="Proteomes" id="UP000054621"/>
    </source>
</evidence>
<dbReference type="PATRIC" id="fig|28087.4.peg.2096"/>
<feature type="region of interest" description="Disordered" evidence="1">
    <location>
        <begin position="218"/>
        <end position="241"/>
    </location>
</feature>
<accession>A0A0W0YI50</accession>
<gene>
    <name evidence="2" type="ORF">Lsai_1947</name>
</gene>
<dbReference type="eggNOG" id="ENOG5033XKM">
    <property type="taxonomic scope" value="Bacteria"/>
</dbReference>
<feature type="region of interest" description="Disordered" evidence="1">
    <location>
        <begin position="1"/>
        <end position="38"/>
    </location>
</feature>
<dbReference type="AlphaFoldDB" id="A0A0W0YI50"/>